<evidence type="ECO:0000259" key="5">
    <source>
        <dbReference type="Pfam" id="PF12802"/>
    </source>
</evidence>
<keyword evidence="2 4" id="KW-0238">DNA-binding</keyword>
<dbReference type="PIRSF" id="PIRSF006707">
    <property type="entry name" value="MJ1563"/>
    <property type="match status" value="1"/>
</dbReference>
<evidence type="ECO:0000313" key="6">
    <source>
        <dbReference type="EMBL" id="MDR7091161.1"/>
    </source>
</evidence>
<dbReference type="SUPFAM" id="SSF46785">
    <property type="entry name" value="Winged helix' DNA-binding domain"/>
    <property type="match status" value="1"/>
</dbReference>
<dbReference type="EMBL" id="JAVDVX010000006">
    <property type="protein sequence ID" value="MDR7091161.1"/>
    <property type="molecule type" value="Genomic_DNA"/>
</dbReference>
<protein>
    <recommendedName>
        <fullName evidence="4">HTH-type transcriptional regulator</fullName>
    </recommendedName>
</protein>
<evidence type="ECO:0000256" key="3">
    <source>
        <dbReference type="ARBA" id="ARBA00023163"/>
    </source>
</evidence>
<dbReference type="InterPro" id="IPR036388">
    <property type="entry name" value="WH-like_DNA-bd_sf"/>
</dbReference>
<evidence type="ECO:0000256" key="2">
    <source>
        <dbReference type="ARBA" id="ARBA00023125"/>
    </source>
</evidence>
<dbReference type="InterPro" id="IPR000835">
    <property type="entry name" value="HTH_MarR-typ"/>
</dbReference>
<name>A0ABU1V122_9GAMM</name>
<comment type="caution">
    <text evidence="6">The sequence shown here is derived from an EMBL/GenBank/DDBJ whole genome shotgun (WGS) entry which is preliminary data.</text>
</comment>
<evidence type="ECO:0000313" key="7">
    <source>
        <dbReference type="Proteomes" id="UP001253595"/>
    </source>
</evidence>
<reference evidence="6 7" key="1">
    <citation type="submission" date="2023-07" db="EMBL/GenBank/DDBJ databases">
        <title>Sorghum-associated microbial communities from plants grown in Nebraska, USA.</title>
        <authorList>
            <person name="Schachtman D."/>
        </authorList>
    </citation>
    <scope>NUCLEOTIDE SEQUENCE [LARGE SCALE GENOMIC DNA]</scope>
    <source>
        <strain evidence="6 7">BE190</strain>
    </source>
</reference>
<dbReference type="Gene3D" id="1.10.10.10">
    <property type="entry name" value="Winged helix-like DNA-binding domain superfamily/Winged helix DNA-binding domain"/>
    <property type="match status" value="1"/>
</dbReference>
<organism evidence="6 7">
    <name type="scientific">Cellvibrio fibrivorans</name>
    <dbReference type="NCBI Taxonomy" id="126350"/>
    <lineage>
        <taxon>Bacteria</taxon>
        <taxon>Pseudomonadati</taxon>
        <taxon>Pseudomonadota</taxon>
        <taxon>Gammaproteobacteria</taxon>
        <taxon>Cellvibrionales</taxon>
        <taxon>Cellvibrionaceae</taxon>
        <taxon>Cellvibrio</taxon>
    </lineage>
</organism>
<dbReference type="CDD" id="cd00090">
    <property type="entry name" value="HTH_ARSR"/>
    <property type="match status" value="1"/>
</dbReference>
<sequence>MTTPLTPMIQSCILHFGEMGSRWGINRTVGQMYALLVLSKEPLCADDITEALGISRSNVSMGLKELMSWELVKLQHRPGERKEFYSAPGDVWDIAKTLIEQRRKREIDPTLSTLRNLLIDTPANAEEEYAQQRMREMHELIEMLTLWTQEIQRLDSAQLGKLLKLGSSIGKVLDMKDRLLGSKKESTK</sequence>
<keyword evidence="7" id="KW-1185">Reference proteome</keyword>
<dbReference type="Proteomes" id="UP001253595">
    <property type="component" value="Unassembled WGS sequence"/>
</dbReference>
<dbReference type="PANTHER" id="PTHR38465">
    <property type="entry name" value="HTH-TYPE TRANSCRIPTIONAL REGULATOR MJ1563-RELATED"/>
    <property type="match status" value="1"/>
</dbReference>
<proteinExistence type="inferred from homology"/>
<dbReference type="InterPro" id="IPR026282">
    <property type="entry name" value="MJ1563"/>
</dbReference>
<feature type="domain" description="HTH marR-type" evidence="5">
    <location>
        <begin position="24"/>
        <end position="81"/>
    </location>
</feature>
<comment type="similarity">
    <text evidence="4">Belongs to the GbsR family.</text>
</comment>
<keyword evidence="1 4" id="KW-0805">Transcription regulation</keyword>
<dbReference type="InterPro" id="IPR052362">
    <property type="entry name" value="HTH-GbsR_regulator"/>
</dbReference>
<dbReference type="Pfam" id="PF12802">
    <property type="entry name" value="MarR_2"/>
    <property type="match status" value="1"/>
</dbReference>
<dbReference type="PANTHER" id="PTHR38465:SF1">
    <property type="entry name" value="HTH-TYPE TRANSCRIPTIONAL REGULATOR MJ1563-RELATED"/>
    <property type="match status" value="1"/>
</dbReference>
<dbReference type="InterPro" id="IPR011991">
    <property type="entry name" value="ArsR-like_HTH"/>
</dbReference>
<gene>
    <name evidence="6" type="ORF">J2X05_003196</name>
</gene>
<evidence type="ECO:0000256" key="1">
    <source>
        <dbReference type="ARBA" id="ARBA00023015"/>
    </source>
</evidence>
<dbReference type="RefSeq" id="WP_310074129.1">
    <property type="nucleotide sequence ID" value="NZ_JAVDVX010000006.1"/>
</dbReference>
<accession>A0ABU1V122</accession>
<keyword evidence="3 4" id="KW-0804">Transcription</keyword>
<dbReference type="InterPro" id="IPR036390">
    <property type="entry name" value="WH_DNA-bd_sf"/>
</dbReference>
<dbReference type="GO" id="GO:0003677">
    <property type="term" value="F:DNA binding"/>
    <property type="evidence" value="ECO:0007669"/>
    <property type="project" value="UniProtKB-KW"/>
</dbReference>
<evidence type="ECO:0000256" key="4">
    <source>
        <dbReference type="PIRNR" id="PIRNR006707"/>
    </source>
</evidence>